<evidence type="ECO:0000256" key="1">
    <source>
        <dbReference type="SAM" id="MobiDB-lite"/>
    </source>
</evidence>
<reference evidence="2" key="1">
    <citation type="submission" date="2023-03" db="EMBL/GenBank/DDBJ databases">
        <title>Massive genome expansion in bonnet fungi (Mycena s.s.) driven by repeated elements and novel gene families across ecological guilds.</title>
        <authorList>
            <consortium name="Lawrence Berkeley National Laboratory"/>
            <person name="Harder C.B."/>
            <person name="Miyauchi S."/>
            <person name="Viragh M."/>
            <person name="Kuo A."/>
            <person name="Thoen E."/>
            <person name="Andreopoulos B."/>
            <person name="Lu D."/>
            <person name="Skrede I."/>
            <person name="Drula E."/>
            <person name="Henrissat B."/>
            <person name="Morin E."/>
            <person name="Kohler A."/>
            <person name="Barry K."/>
            <person name="LaButti K."/>
            <person name="Morin E."/>
            <person name="Salamov A."/>
            <person name="Lipzen A."/>
            <person name="Mereny Z."/>
            <person name="Hegedus B."/>
            <person name="Baldrian P."/>
            <person name="Stursova M."/>
            <person name="Weitz H."/>
            <person name="Taylor A."/>
            <person name="Grigoriev I.V."/>
            <person name="Nagy L.G."/>
            <person name="Martin F."/>
            <person name="Kauserud H."/>
        </authorList>
    </citation>
    <scope>NUCLEOTIDE SEQUENCE</scope>
    <source>
        <strain evidence="2">CBHHK182m</strain>
    </source>
</reference>
<feature type="region of interest" description="Disordered" evidence="1">
    <location>
        <begin position="552"/>
        <end position="574"/>
    </location>
</feature>
<sequence length="585" mass="62945">MLPSLTTSKRRRGLRGKASRERLPSPSTDSSLYSLSSSGRSSSSLASARTISKTSMATSMTSLSLASSDHAVEEPSTSKTFAVVDTRAAPQLSYSPPPPPNAPASLSAIDILKQRLAGGKNTRKESSGTAVRVVGRGGQGSRLRTLPAGPNPPAPTAPPIMPLPARDLRAPSASTAVVPTRIVGRGGVGSRPRGLLVSETPGIQFMTPPPSAPQFHSRAPAALIQDVPTAPVLYRPGGRGGAGSRPRKVKPQVEKVKEDKDFRFPWKAKGKGKVESPAITMYPLSRTDTHASDVSAIAFAPPATRLHQRSINPDPPTPGASTSGQAVEEGVAARQATIRMNNSKLTRTLGTDFNFGGVQTAKFAHRLSSSVPELPLEDIATTSSKYSTRRQSSYGSLLQHSRDNSSFSTLSSDYGNFRREGWDSNDYCPFPNMDTLRSPNPSSSSPHYPAPPRPPQAFPESPEYDGDDASEILSFRESSDLNFSLYSQSSAELNVQPHFEMQDTDDEYDRSRALTPTQFAPPSRAETPLFSDDRQRFESPFQVMPLFVVPWEPAGTSPDNAAQGSGEWNQTDMQSVIQSLRTLRS</sequence>
<feature type="region of interest" description="Disordered" evidence="1">
    <location>
        <begin position="433"/>
        <end position="468"/>
    </location>
</feature>
<feature type="compositionally biased region" description="Pro residues" evidence="1">
    <location>
        <begin position="448"/>
        <end position="457"/>
    </location>
</feature>
<dbReference type="AlphaFoldDB" id="A0AAD7JJQ2"/>
<proteinExistence type="predicted"/>
<feature type="compositionally biased region" description="Basic residues" evidence="1">
    <location>
        <begin position="8"/>
        <end position="17"/>
    </location>
</feature>
<comment type="caution">
    <text evidence="2">The sequence shown here is derived from an EMBL/GenBank/DDBJ whole genome shotgun (WGS) entry which is preliminary data.</text>
</comment>
<feature type="region of interest" description="Disordered" evidence="1">
    <location>
        <begin position="306"/>
        <end position="329"/>
    </location>
</feature>
<name>A0AAD7JJQ2_9AGAR</name>
<protein>
    <submittedName>
        <fullName evidence="2">Uncharacterized protein</fullName>
    </submittedName>
</protein>
<accession>A0AAD7JJQ2</accession>
<gene>
    <name evidence="2" type="ORF">B0H16DRAFT_1526421</name>
</gene>
<keyword evidence="3" id="KW-1185">Reference proteome</keyword>
<organism evidence="2 3">
    <name type="scientific">Mycena metata</name>
    <dbReference type="NCBI Taxonomy" id="1033252"/>
    <lineage>
        <taxon>Eukaryota</taxon>
        <taxon>Fungi</taxon>
        <taxon>Dikarya</taxon>
        <taxon>Basidiomycota</taxon>
        <taxon>Agaricomycotina</taxon>
        <taxon>Agaricomycetes</taxon>
        <taxon>Agaricomycetidae</taxon>
        <taxon>Agaricales</taxon>
        <taxon>Marasmiineae</taxon>
        <taxon>Mycenaceae</taxon>
        <taxon>Mycena</taxon>
    </lineage>
</organism>
<feature type="region of interest" description="Disordered" evidence="1">
    <location>
        <begin position="1"/>
        <end position="84"/>
    </location>
</feature>
<evidence type="ECO:0000313" key="2">
    <source>
        <dbReference type="EMBL" id="KAJ7764233.1"/>
    </source>
</evidence>
<feature type="region of interest" description="Disordered" evidence="1">
    <location>
        <begin position="236"/>
        <end position="256"/>
    </location>
</feature>
<feature type="compositionally biased region" description="Polar residues" evidence="1">
    <location>
        <begin position="557"/>
        <end position="574"/>
    </location>
</feature>
<evidence type="ECO:0000313" key="3">
    <source>
        <dbReference type="Proteomes" id="UP001215598"/>
    </source>
</evidence>
<dbReference type="EMBL" id="JARKIB010000028">
    <property type="protein sequence ID" value="KAJ7764233.1"/>
    <property type="molecule type" value="Genomic_DNA"/>
</dbReference>
<feature type="region of interest" description="Disordered" evidence="1">
    <location>
        <begin position="135"/>
        <end position="157"/>
    </location>
</feature>
<dbReference type="Proteomes" id="UP001215598">
    <property type="component" value="Unassembled WGS sequence"/>
</dbReference>
<feature type="compositionally biased region" description="Low complexity" evidence="1">
    <location>
        <begin position="24"/>
        <end position="68"/>
    </location>
</feature>
<feature type="compositionally biased region" description="Low complexity" evidence="1">
    <location>
        <begin position="438"/>
        <end position="447"/>
    </location>
</feature>